<gene>
    <name evidence="2" type="ORF">FHS22_002254</name>
</gene>
<organism evidence="2 3">
    <name type="scientific">Planomonospora venezuelensis</name>
    <dbReference type="NCBI Taxonomy" id="1999"/>
    <lineage>
        <taxon>Bacteria</taxon>
        <taxon>Bacillati</taxon>
        <taxon>Actinomycetota</taxon>
        <taxon>Actinomycetes</taxon>
        <taxon>Streptosporangiales</taxon>
        <taxon>Streptosporangiaceae</taxon>
        <taxon>Planomonospora</taxon>
    </lineage>
</organism>
<dbReference type="EMBL" id="JACHJJ010000006">
    <property type="protein sequence ID" value="MBB5962980.1"/>
    <property type="molecule type" value="Genomic_DNA"/>
</dbReference>
<name>A0A841CZT2_PLAVE</name>
<comment type="caution">
    <text evidence="2">The sequence shown here is derived from an EMBL/GenBank/DDBJ whole genome shotgun (WGS) entry which is preliminary data.</text>
</comment>
<feature type="region of interest" description="Disordered" evidence="1">
    <location>
        <begin position="36"/>
        <end position="58"/>
    </location>
</feature>
<evidence type="ECO:0000313" key="3">
    <source>
        <dbReference type="Proteomes" id="UP000562352"/>
    </source>
</evidence>
<dbReference type="Proteomes" id="UP000562352">
    <property type="component" value="Unassembled WGS sequence"/>
</dbReference>
<evidence type="ECO:0000313" key="2">
    <source>
        <dbReference type="EMBL" id="MBB5962980.1"/>
    </source>
</evidence>
<dbReference type="AlphaFoldDB" id="A0A841CZT2"/>
<proteinExistence type="predicted"/>
<accession>A0A841CZT2</accession>
<evidence type="ECO:0000256" key="1">
    <source>
        <dbReference type="SAM" id="MobiDB-lite"/>
    </source>
</evidence>
<protein>
    <submittedName>
        <fullName evidence="2">Uncharacterized protein</fullName>
    </submittedName>
</protein>
<reference evidence="2 3" key="1">
    <citation type="submission" date="2020-08" db="EMBL/GenBank/DDBJ databases">
        <title>Genomic Encyclopedia of Type Strains, Phase III (KMG-III): the genomes of soil and plant-associated and newly described type strains.</title>
        <authorList>
            <person name="Whitman W."/>
        </authorList>
    </citation>
    <scope>NUCLEOTIDE SEQUENCE [LARGE SCALE GENOMIC DNA]</scope>
    <source>
        <strain evidence="2 3">CECT 3303</strain>
    </source>
</reference>
<keyword evidence="3" id="KW-1185">Reference proteome</keyword>
<sequence>MMTDFPKWSDIRADLVERSGGEEAVAAAGQRNQEYIDSHLSAEPMAHRPPRLRSTSTS</sequence>